<protein>
    <submittedName>
        <fullName evidence="2">Cu+-exporting ATPase</fullName>
    </submittedName>
</protein>
<sequence length="90" mass="10005">MFGSKISNDVEVIVDGAYLPASFKLKSGEPAKVSFKRVSDVGCTQQVIFNGEKRDLPLNELVSFEFTPSEKGNYEFTCGMNMVKGKYQVK</sequence>
<dbReference type="RefSeq" id="WP_183540930.1">
    <property type="nucleotide sequence ID" value="NZ_JACHHV010000037.1"/>
</dbReference>
<dbReference type="SUPFAM" id="SSF49503">
    <property type="entry name" value="Cupredoxins"/>
    <property type="match status" value="1"/>
</dbReference>
<dbReference type="EMBL" id="JACHHV010000037">
    <property type="protein sequence ID" value="MBB5888662.1"/>
    <property type="molecule type" value="Genomic_DNA"/>
</dbReference>
<keyword evidence="3" id="KW-1185">Reference proteome</keyword>
<dbReference type="Proteomes" id="UP000562464">
    <property type="component" value="Unassembled WGS sequence"/>
</dbReference>
<evidence type="ECO:0000313" key="2">
    <source>
        <dbReference type="EMBL" id="MBB5888662.1"/>
    </source>
</evidence>
<evidence type="ECO:0000259" key="1">
    <source>
        <dbReference type="Pfam" id="PF13473"/>
    </source>
</evidence>
<dbReference type="Pfam" id="PF13473">
    <property type="entry name" value="Cupredoxin_1"/>
    <property type="match status" value="1"/>
</dbReference>
<comment type="caution">
    <text evidence="2">The sequence shown here is derived from an EMBL/GenBank/DDBJ whole genome shotgun (WGS) entry which is preliminary data.</text>
</comment>
<evidence type="ECO:0000313" key="3">
    <source>
        <dbReference type="Proteomes" id="UP000562464"/>
    </source>
</evidence>
<accession>A0A841CAS4</accession>
<name>A0A841CAS4_9LACT</name>
<dbReference type="AlphaFoldDB" id="A0A841CAS4"/>
<dbReference type="InterPro" id="IPR008972">
    <property type="entry name" value="Cupredoxin"/>
</dbReference>
<proteinExistence type="predicted"/>
<dbReference type="InterPro" id="IPR028096">
    <property type="entry name" value="EfeO_Cupredoxin"/>
</dbReference>
<reference evidence="2 3" key="1">
    <citation type="submission" date="2020-08" db="EMBL/GenBank/DDBJ databases">
        <title>Genomic Encyclopedia of Type Strains, Phase IV (KMG-IV): sequencing the most valuable type-strain genomes for metagenomic binning, comparative biology and taxonomic classification.</title>
        <authorList>
            <person name="Goeker M."/>
        </authorList>
    </citation>
    <scope>NUCLEOTIDE SEQUENCE [LARGE SCALE GENOMIC DNA]</scope>
    <source>
        <strain evidence="2 3">DSM 14925</strain>
    </source>
</reference>
<feature type="domain" description="EfeO-type cupredoxin-like" evidence="1">
    <location>
        <begin position="9"/>
        <end position="86"/>
    </location>
</feature>
<organism evidence="2 3">
    <name type="scientific">Lactovum miscens</name>
    <dbReference type="NCBI Taxonomy" id="190387"/>
    <lineage>
        <taxon>Bacteria</taxon>
        <taxon>Bacillati</taxon>
        <taxon>Bacillota</taxon>
        <taxon>Bacilli</taxon>
        <taxon>Lactobacillales</taxon>
        <taxon>Streptococcaceae</taxon>
        <taxon>Lactovum</taxon>
    </lineage>
</organism>
<dbReference type="Gene3D" id="2.60.40.420">
    <property type="entry name" value="Cupredoxins - blue copper proteins"/>
    <property type="match status" value="1"/>
</dbReference>
<gene>
    <name evidence="2" type="ORF">HNQ37_001566</name>
</gene>